<keyword evidence="3" id="KW-1185">Reference proteome</keyword>
<evidence type="ECO:0000313" key="3">
    <source>
        <dbReference type="Proteomes" id="UP001500886"/>
    </source>
</evidence>
<organism evidence="2 3">
    <name type="scientific">Streptomyces luteosporeus</name>
    <dbReference type="NCBI Taxonomy" id="173856"/>
    <lineage>
        <taxon>Bacteria</taxon>
        <taxon>Bacillati</taxon>
        <taxon>Actinomycetota</taxon>
        <taxon>Actinomycetes</taxon>
        <taxon>Kitasatosporales</taxon>
        <taxon>Streptomycetaceae</taxon>
        <taxon>Streptomyces</taxon>
    </lineage>
</organism>
<evidence type="ECO:0000313" key="2">
    <source>
        <dbReference type="EMBL" id="GAA2710639.1"/>
    </source>
</evidence>
<name>A0ABP6G1I6_9ACTN</name>
<feature type="region of interest" description="Disordered" evidence="1">
    <location>
        <begin position="47"/>
        <end position="76"/>
    </location>
</feature>
<protein>
    <submittedName>
        <fullName evidence="2">Uncharacterized protein</fullName>
    </submittedName>
</protein>
<reference evidence="3" key="1">
    <citation type="journal article" date="2019" name="Int. J. Syst. Evol. Microbiol.">
        <title>The Global Catalogue of Microorganisms (GCM) 10K type strain sequencing project: providing services to taxonomists for standard genome sequencing and annotation.</title>
        <authorList>
            <consortium name="The Broad Institute Genomics Platform"/>
            <consortium name="The Broad Institute Genome Sequencing Center for Infectious Disease"/>
            <person name="Wu L."/>
            <person name="Ma J."/>
        </authorList>
    </citation>
    <scope>NUCLEOTIDE SEQUENCE [LARGE SCALE GENOMIC DNA]</scope>
    <source>
        <strain evidence="3">JCM 4542</strain>
    </source>
</reference>
<comment type="caution">
    <text evidence="2">The sequence shown here is derived from an EMBL/GenBank/DDBJ whole genome shotgun (WGS) entry which is preliminary data.</text>
</comment>
<evidence type="ECO:0000256" key="1">
    <source>
        <dbReference type="SAM" id="MobiDB-lite"/>
    </source>
</evidence>
<proteinExistence type="predicted"/>
<accession>A0ABP6G1I6</accession>
<dbReference type="EMBL" id="BAAASL010000003">
    <property type="protein sequence ID" value="GAA2710639.1"/>
    <property type="molecule type" value="Genomic_DNA"/>
</dbReference>
<gene>
    <name evidence="2" type="ORF">GCM10010315_10850</name>
</gene>
<dbReference type="Proteomes" id="UP001500886">
    <property type="component" value="Unassembled WGS sequence"/>
</dbReference>
<dbReference type="RefSeq" id="WP_344433552.1">
    <property type="nucleotide sequence ID" value="NZ_BAAASL010000003.1"/>
</dbReference>
<sequence length="76" mass="7878">MSAFAEAMRERVRNARAALAAARAAGDVYAAAVAEDELDDALWLARAHGVETGPAPEEEPGPRPVPPESGGVHEDG</sequence>